<organism evidence="1">
    <name type="scientific">Anguilla anguilla</name>
    <name type="common">European freshwater eel</name>
    <name type="synonym">Muraena anguilla</name>
    <dbReference type="NCBI Taxonomy" id="7936"/>
    <lineage>
        <taxon>Eukaryota</taxon>
        <taxon>Metazoa</taxon>
        <taxon>Chordata</taxon>
        <taxon>Craniata</taxon>
        <taxon>Vertebrata</taxon>
        <taxon>Euteleostomi</taxon>
        <taxon>Actinopterygii</taxon>
        <taxon>Neopterygii</taxon>
        <taxon>Teleostei</taxon>
        <taxon>Anguilliformes</taxon>
        <taxon>Anguillidae</taxon>
        <taxon>Anguilla</taxon>
    </lineage>
</organism>
<accession>A0A0E9QBU3</accession>
<dbReference type="AlphaFoldDB" id="A0A0E9QBU3"/>
<sequence>MLVQAPKVLFVLMSGVE</sequence>
<name>A0A0E9QBU3_ANGAN</name>
<evidence type="ECO:0000313" key="1">
    <source>
        <dbReference type="EMBL" id="JAH14331.1"/>
    </source>
</evidence>
<reference evidence="1" key="1">
    <citation type="submission" date="2014-11" db="EMBL/GenBank/DDBJ databases">
        <authorList>
            <person name="Amaro Gonzalez C."/>
        </authorList>
    </citation>
    <scope>NUCLEOTIDE SEQUENCE</scope>
</reference>
<dbReference type="EMBL" id="GBXM01094246">
    <property type="protein sequence ID" value="JAH14331.1"/>
    <property type="molecule type" value="Transcribed_RNA"/>
</dbReference>
<protein>
    <submittedName>
        <fullName evidence="1">Uncharacterized protein</fullName>
    </submittedName>
</protein>
<proteinExistence type="predicted"/>
<reference evidence="1" key="2">
    <citation type="journal article" date="2015" name="Fish Shellfish Immunol.">
        <title>Early steps in the European eel (Anguilla anguilla)-Vibrio vulnificus interaction in the gills: Role of the RtxA13 toxin.</title>
        <authorList>
            <person name="Callol A."/>
            <person name="Pajuelo D."/>
            <person name="Ebbesson L."/>
            <person name="Teles M."/>
            <person name="MacKenzie S."/>
            <person name="Amaro C."/>
        </authorList>
    </citation>
    <scope>NUCLEOTIDE SEQUENCE</scope>
</reference>